<dbReference type="WBParaSite" id="Pan_g22649.t1">
    <property type="protein sequence ID" value="Pan_g22649.t1"/>
    <property type="gene ID" value="Pan_g22649"/>
</dbReference>
<dbReference type="Proteomes" id="UP000492821">
    <property type="component" value="Unassembled WGS sequence"/>
</dbReference>
<proteinExistence type="predicted"/>
<organism evidence="1 2">
    <name type="scientific">Panagrellus redivivus</name>
    <name type="common">Microworm</name>
    <dbReference type="NCBI Taxonomy" id="6233"/>
    <lineage>
        <taxon>Eukaryota</taxon>
        <taxon>Metazoa</taxon>
        <taxon>Ecdysozoa</taxon>
        <taxon>Nematoda</taxon>
        <taxon>Chromadorea</taxon>
        <taxon>Rhabditida</taxon>
        <taxon>Tylenchina</taxon>
        <taxon>Panagrolaimomorpha</taxon>
        <taxon>Panagrolaimoidea</taxon>
        <taxon>Panagrolaimidae</taxon>
        <taxon>Panagrellus</taxon>
    </lineage>
</organism>
<accession>A0A7E4VLQ4</accession>
<name>A0A7E4VLQ4_PANRE</name>
<sequence length="183" mass="21566">MCCYAMFKRLNYMKVNYNTPVSEIPDPKWHFFEDHVAEDPNAIVANLSTHHPVLRYCVLRQAYTVWFRRGEPRFELLLLLQHTNGDHLVNLTISDANIFVNDIFYVKSEYNYPGNLSELYVEKKDDGFYVWARSDNNGYITIGNGDWDKAEYEWLYVTVDDKPCYEAKVKVAYGHVEFTVVRL</sequence>
<protein>
    <submittedName>
        <fullName evidence="2">Galectin</fullName>
    </submittedName>
</protein>
<evidence type="ECO:0000313" key="1">
    <source>
        <dbReference type="Proteomes" id="UP000492821"/>
    </source>
</evidence>
<keyword evidence="1" id="KW-1185">Reference proteome</keyword>
<reference evidence="1" key="1">
    <citation type="journal article" date="2013" name="Genetics">
        <title>The draft genome and transcriptome of Panagrellus redivivus are shaped by the harsh demands of a free-living lifestyle.</title>
        <authorList>
            <person name="Srinivasan J."/>
            <person name="Dillman A.R."/>
            <person name="Macchietto M.G."/>
            <person name="Heikkinen L."/>
            <person name="Lakso M."/>
            <person name="Fracchia K.M."/>
            <person name="Antoshechkin I."/>
            <person name="Mortazavi A."/>
            <person name="Wong G."/>
            <person name="Sternberg P.W."/>
        </authorList>
    </citation>
    <scope>NUCLEOTIDE SEQUENCE [LARGE SCALE GENOMIC DNA]</scope>
    <source>
        <strain evidence="1">MT8872</strain>
    </source>
</reference>
<reference evidence="2" key="2">
    <citation type="submission" date="2020-10" db="UniProtKB">
        <authorList>
            <consortium name="WormBaseParasite"/>
        </authorList>
    </citation>
    <scope>IDENTIFICATION</scope>
</reference>
<dbReference type="AlphaFoldDB" id="A0A7E4VLQ4"/>
<evidence type="ECO:0000313" key="2">
    <source>
        <dbReference type="WBParaSite" id="Pan_g22649.t1"/>
    </source>
</evidence>